<dbReference type="SUPFAM" id="SSF47413">
    <property type="entry name" value="lambda repressor-like DNA-binding domains"/>
    <property type="match status" value="1"/>
</dbReference>
<proteinExistence type="predicted"/>
<dbReference type="KEGG" id="pox:MB84_31445"/>
<reference evidence="3" key="1">
    <citation type="submission" date="2016-06" db="EMBL/GenBank/DDBJ databases">
        <title>Pandoraea oxalativorans DSM 23570 Genome Sequencing.</title>
        <authorList>
            <person name="Ee R."/>
            <person name="Lim Y.-L."/>
            <person name="Yong D."/>
            <person name="Yin W.-F."/>
            <person name="Chan K.-G."/>
        </authorList>
    </citation>
    <scope>NUCLEOTIDE SEQUENCE</scope>
    <source>
        <strain evidence="3">DSM 23570</strain>
        <plasmid evidence="3">pPO70-1</plasmid>
    </source>
</reference>
<organism evidence="3 4">
    <name type="scientific">Pandoraea oxalativorans</name>
    <dbReference type="NCBI Taxonomy" id="573737"/>
    <lineage>
        <taxon>Bacteria</taxon>
        <taxon>Pseudomonadati</taxon>
        <taxon>Pseudomonadota</taxon>
        <taxon>Betaproteobacteria</taxon>
        <taxon>Burkholderiales</taxon>
        <taxon>Burkholderiaceae</taxon>
        <taxon>Pandoraea</taxon>
    </lineage>
</organism>
<dbReference type="CDD" id="cd00093">
    <property type="entry name" value="HTH_XRE"/>
    <property type="match status" value="1"/>
</dbReference>
<geneLocation type="plasmid" evidence="3 4">
    <name>pPO70-1</name>
</geneLocation>
<dbReference type="Gene3D" id="1.10.260.40">
    <property type="entry name" value="lambda repressor-like DNA-binding domains"/>
    <property type="match status" value="1"/>
</dbReference>
<evidence type="ECO:0000256" key="1">
    <source>
        <dbReference type="SAM" id="MobiDB-lite"/>
    </source>
</evidence>
<dbReference type="RefSeq" id="WP_065225880.1">
    <property type="nucleotide sequence ID" value="NZ_CP011518.2"/>
</dbReference>
<dbReference type="SMART" id="SM00530">
    <property type="entry name" value="HTH_XRE"/>
    <property type="match status" value="1"/>
</dbReference>
<dbReference type="InterPro" id="IPR010982">
    <property type="entry name" value="Lambda_DNA-bd_dom_sf"/>
</dbReference>
<dbReference type="EMBL" id="CP011518">
    <property type="protein sequence ID" value="ANJ86773.1"/>
    <property type="molecule type" value="Genomic_DNA"/>
</dbReference>
<keyword evidence="3" id="KW-0614">Plasmid</keyword>
<dbReference type="AlphaFoldDB" id="A0A192B0X6"/>
<feature type="compositionally biased region" description="Low complexity" evidence="1">
    <location>
        <begin position="87"/>
        <end position="99"/>
    </location>
</feature>
<evidence type="ECO:0000259" key="2">
    <source>
        <dbReference type="PROSITE" id="PS50943"/>
    </source>
</evidence>
<dbReference type="Proteomes" id="UP000035050">
    <property type="component" value="Plasmid pPO70-1"/>
</dbReference>
<dbReference type="PROSITE" id="PS50943">
    <property type="entry name" value="HTH_CROC1"/>
    <property type="match status" value="1"/>
</dbReference>
<dbReference type="InterPro" id="IPR001387">
    <property type="entry name" value="Cro/C1-type_HTH"/>
</dbReference>
<gene>
    <name evidence="3" type="ORF">MB84_31445</name>
</gene>
<name>A0A192B0X6_9BURK</name>
<sequence length="130" mass="14218">MAIAQTVEEMEWELGGKLKRLRLNKNLDQQTLAARAGVSVRALRNLESGEGSTLKTLLSVIRALGRESWLQTVAPVPTINPATFTTRAATRLRASSPATKRSAAQRLPSAQSLTASGPTRPRKRNDERDQ</sequence>
<feature type="compositionally biased region" description="Polar residues" evidence="1">
    <location>
        <begin position="108"/>
        <end position="117"/>
    </location>
</feature>
<dbReference type="Pfam" id="PF01381">
    <property type="entry name" value="HTH_3"/>
    <property type="match status" value="1"/>
</dbReference>
<accession>A0A192B0X6</accession>
<keyword evidence="4" id="KW-1185">Reference proteome</keyword>
<evidence type="ECO:0000313" key="4">
    <source>
        <dbReference type="Proteomes" id="UP000035050"/>
    </source>
</evidence>
<feature type="region of interest" description="Disordered" evidence="1">
    <location>
        <begin position="87"/>
        <end position="130"/>
    </location>
</feature>
<evidence type="ECO:0000313" key="3">
    <source>
        <dbReference type="EMBL" id="ANJ86773.1"/>
    </source>
</evidence>
<feature type="domain" description="HTH cro/C1-type" evidence="2">
    <location>
        <begin position="18"/>
        <end position="70"/>
    </location>
</feature>
<protein>
    <recommendedName>
        <fullName evidence="2">HTH cro/C1-type domain-containing protein</fullName>
    </recommendedName>
</protein>
<dbReference type="GO" id="GO:0003677">
    <property type="term" value="F:DNA binding"/>
    <property type="evidence" value="ECO:0007669"/>
    <property type="project" value="InterPro"/>
</dbReference>